<gene>
    <name evidence="1" type="ORF">VaNZ11_007542</name>
</gene>
<evidence type="ECO:0000313" key="1">
    <source>
        <dbReference type="EMBL" id="GLI64317.1"/>
    </source>
</evidence>
<accession>A0ABQ5S344</accession>
<protein>
    <recommendedName>
        <fullName evidence="3">Pherophorin domain-containing protein</fullName>
    </recommendedName>
</protein>
<name>A0ABQ5S344_9CHLO</name>
<evidence type="ECO:0008006" key="3">
    <source>
        <dbReference type="Google" id="ProtNLM"/>
    </source>
</evidence>
<dbReference type="Proteomes" id="UP001165090">
    <property type="component" value="Unassembled WGS sequence"/>
</dbReference>
<proteinExistence type="predicted"/>
<keyword evidence="2" id="KW-1185">Reference proteome</keyword>
<reference evidence="1 2" key="1">
    <citation type="journal article" date="2023" name="IScience">
        <title>Expanded male sex-determining region conserved during the evolution of homothallism in the green alga Volvox.</title>
        <authorList>
            <person name="Yamamoto K."/>
            <person name="Matsuzaki R."/>
            <person name="Mahakham W."/>
            <person name="Heman W."/>
            <person name="Sekimoto H."/>
            <person name="Kawachi M."/>
            <person name="Minakuchi Y."/>
            <person name="Toyoda A."/>
            <person name="Nozaki H."/>
        </authorList>
    </citation>
    <scope>NUCLEOTIDE SEQUENCE [LARGE SCALE GENOMIC DNA]</scope>
    <source>
        <strain evidence="1 2">NIES-4468</strain>
    </source>
</reference>
<evidence type="ECO:0000313" key="2">
    <source>
        <dbReference type="Proteomes" id="UP001165090"/>
    </source>
</evidence>
<comment type="caution">
    <text evidence="1">The sequence shown here is derived from an EMBL/GenBank/DDBJ whole genome shotgun (WGS) entry which is preliminary data.</text>
</comment>
<organism evidence="1 2">
    <name type="scientific">Volvox africanus</name>
    <dbReference type="NCBI Taxonomy" id="51714"/>
    <lineage>
        <taxon>Eukaryota</taxon>
        <taxon>Viridiplantae</taxon>
        <taxon>Chlorophyta</taxon>
        <taxon>core chlorophytes</taxon>
        <taxon>Chlorophyceae</taxon>
        <taxon>CS clade</taxon>
        <taxon>Chlamydomonadales</taxon>
        <taxon>Volvocaceae</taxon>
        <taxon>Volvox</taxon>
    </lineage>
</organism>
<dbReference type="EMBL" id="BSDZ01000019">
    <property type="protein sequence ID" value="GLI64317.1"/>
    <property type="molecule type" value="Genomic_DNA"/>
</dbReference>
<sequence>MLAPASVRGATVPAPTVGLQPPTKQYVVVQDDVCANASIGGPAPAGCVPPEGASLRVGLRIHYEASHNLHGNSASAADNYEFWSCPPSWLKFSCCGDGS</sequence>